<dbReference type="Pfam" id="PF11412">
    <property type="entry name" value="DsbD_N"/>
    <property type="match status" value="1"/>
</dbReference>
<gene>
    <name evidence="3" type="ORF">IMCC14465_11780</name>
</gene>
<feature type="signal peptide" evidence="1">
    <location>
        <begin position="1"/>
        <end position="22"/>
    </location>
</feature>
<dbReference type="InterPro" id="IPR028250">
    <property type="entry name" value="DsbDN"/>
</dbReference>
<accession>J9DWH0</accession>
<dbReference type="Proteomes" id="UP000004836">
    <property type="component" value="Unassembled WGS sequence"/>
</dbReference>
<evidence type="ECO:0000259" key="2">
    <source>
        <dbReference type="Pfam" id="PF11412"/>
    </source>
</evidence>
<dbReference type="AlphaFoldDB" id="J9DWH0"/>
<feature type="domain" description="Thiol:disulfide interchange protein DsbD N-terminal" evidence="2">
    <location>
        <begin position="76"/>
        <end position="180"/>
    </location>
</feature>
<sequence length="308" mass="34333">MFNRKFSLVLTLIFMLSGIGWASPLYAPEYTPEYTADTDSQSLPETSSHDWYVPTSLYGKPLEAARARLVTGVHEGAPVMALRLEMAAGWHSYWYFPGSAGISPAFEWSSSSQISAGEPLYLPPKRFNEPSGPTYGYDGETVIFVPFMVKDTFKKTAETALHLDFTLTLGLCKEICVPASFTFSERITRADINHSSEQIWLNEALSALPKPADDNLFVKEVLFSENVLQVSVAGVNLTQPEIFIAGRDGDFFDMPEIVSTSPNLWVFKVSATPFDGDFIGRALEFIVQEESRSISQIRHVQPKKSVYE</sequence>
<dbReference type="STRING" id="1220535.IMCC14465_11780"/>
<evidence type="ECO:0000256" key="1">
    <source>
        <dbReference type="SAM" id="SignalP"/>
    </source>
</evidence>
<comment type="caution">
    <text evidence="3">The sequence shown here is derived from an EMBL/GenBank/DDBJ whole genome shotgun (WGS) entry which is preliminary data.</text>
</comment>
<organism evidence="3 4">
    <name type="scientific">alpha proteobacterium IMCC14465</name>
    <dbReference type="NCBI Taxonomy" id="1220535"/>
    <lineage>
        <taxon>Bacteria</taxon>
        <taxon>Pseudomonadati</taxon>
        <taxon>Pseudomonadota</taxon>
        <taxon>Alphaproteobacteria</taxon>
        <taxon>PS1 clade</taxon>
    </lineage>
</organism>
<proteinExistence type="predicted"/>
<dbReference type="EMBL" id="ALYF01000003">
    <property type="protein sequence ID" value="EJW21382.1"/>
    <property type="molecule type" value="Genomic_DNA"/>
</dbReference>
<dbReference type="eggNOG" id="COG4233">
    <property type="taxonomic scope" value="Bacteria"/>
</dbReference>
<keyword evidence="1" id="KW-0732">Signal</keyword>
<reference evidence="3 4" key="1">
    <citation type="journal article" date="2012" name="J. Bacteriol.">
        <title>Genome Sequence of Strain IMCC14465, Isolated from the East Sea, Belonging to the PS1 Clade of Alphaproteobacteria.</title>
        <authorList>
            <person name="Yang S.J."/>
            <person name="Kang I."/>
            <person name="Cho J.C."/>
        </authorList>
    </citation>
    <scope>NUCLEOTIDE SEQUENCE [LARGE SCALE GENOMIC DNA]</scope>
    <source>
        <strain evidence="3 4">IMCC14465</strain>
    </source>
</reference>
<evidence type="ECO:0000313" key="4">
    <source>
        <dbReference type="Proteomes" id="UP000004836"/>
    </source>
</evidence>
<name>J9DWH0_9PROT</name>
<feature type="chain" id="PRO_5003821862" description="Thiol:disulfide interchange protein DsbD N-terminal domain-containing protein" evidence="1">
    <location>
        <begin position="23"/>
        <end position="308"/>
    </location>
</feature>
<keyword evidence="4" id="KW-1185">Reference proteome</keyword>
<evidence type="ECO:0000313" key="3">
    <source>
        <dbReference type="EMBL" id="EJW21382.1"/>
    </source>
</evidence>
<protein>
    <recommendedName>
        <fullName evidence="2">Thiol:disulfide interchange protein DsbD N-terminal domain-containing protein</fullName>
    </recommendedName>
</protein>